<name>A0A934V3B1_9PSEU</name>
<proteinExistence type="predicted"/>
<accession>A0A934V3B1</accession>
<sequence>MTEDGDGPVDMSWEPANDAERAMVAALETGDGAEYANLLLRSPLLLPVLPAPDTADWESLTRRIPLSREHVMVYTSAETLAWSLGGLARGHNDTDLPSLRARWEDPARHLAVNPGSPISVSLPVDSVTQLREGQDEIVPVEALADSMTENIVSLLRQSCLDELGAEQGAGTDSPAGALQSALWDAADRQDTDAFLALLLDSTVFVPTEREVSGAELARELPWLTVGPRDSPLVPVFSSRAGLEATSGPRRHHVEVPFVLLLARWPGPDHALCFDPGARTELILPGDVLLDLFTGLEPDGAR</sequence>
<comment type="caution">
    <text evidence="2">The sequence shown here is derived from an EMBL/GenBank/DDBJ whole genome shotgun (WGS) entry which is preliminary data.</text>
</comment>
<dbReference type="InterPro" id="IPR009839">
    <property type="entry name" value="SseB_N"/>
</dbReference>
<evidence type="ECO:0000259" key="1">
    <source>
        <dbReference type="Pfam" id="PF07179"/>
    </source>
</evidence>
<evidence type="ECO:0000313" key="3">
    <source>
        <dbReference type="Proteomes" id="UP000635245"/>
    </source>
</evidence>
<feature type="domain" description="SseB protein N-terminal" evidence="1">
    <location>
        <begin position="181"/>
        <end position="287"/>
    </location>
</feature>
<reference evidence="2" key="1">
    <citation type="submission" date="2020-12" db="EMBL/GenBank/DDBJ databases">
        <title>Prauserella sp. ASG 168, a novel actinomycete isolated from cave rock.</title>
        <authorList>
            <person name="Suriyachadkun C."/>
        </authorList>
    </citation>
    <scope>NUCLEOTIDE SEQUENCE</scope>
    <source>
        <strain evidence="2">ASG 168</strain>
    </source>
</reference>
<evidence type="ECO:0000313" key="2">
    <source>
        <dbReference type="EMBL" id="MBK1783459.1"/>
    </source>
</evidence>
<protein>
    <submittedName>
        <fullName evidence="2">SseB family protein</fullName>
    </submittedName>
</protein>
<gene>
    <name evidence="2" type="ORF">JHE00_03905</name>
</gene>
<organism evidence="2 3">
    <name type="scientific">Prauserella cavernicola</name>
    <dbReference type="NCBI Taxonomy" id="2800127"/>
    <lineage>
        <taxon>Bacteria</taxon>
        <taxon>Bacillati</taxon>
        <taxon>Actinomycetota</taxon>
        <taxon>Actinomycetes</taxon>
        <taxon>Pseudonocardiales</taxon>
        <taxon>Pseudonocardiaceae</taxon>
        <taxon>Prauserella</taxon>
    </lineage>
</organism>
<dbReference type="RefSeq" id="WP_200314789.1">
    <property type="nucleotide sequence ID" value="NZ_JAENJH010000001.1"/>
</dbReference>
<dbReference type="Proteomes" id="UP000635245">
    <property type="component" value="Unassembled WGS sequence"/>
</dbReference>
<dbReference type="EMBL" id="JAENJH010000001">
    <property type="protein sequence ID" value="MBK1783459.1"/>
    <property type="molecule type" value="Genomic_DNA"/>
</dbReference>
<dbReference type="Pfam" id="PF07179">
    <property type="entry name" value="SseB"/>
    <property type="match status" value="2"/>
</dbReference>
<feature type="domain" description="SseB protein N-terminal" evidence="1">
    <location>
        <begin position="20"/>
        <end position="127"/>
    </location>
</feature>
<dbReference type="AlphaFoldDB" id="A0A934V3B1"/>
<keyword evidence="3" id="KW-1185">Reference proteome</keyword>